<proteinExistence type="predicted"/>
<evidence type="ECO:0000313" key="9">
    <source>
        <dbReference type="Proteomes" id="UP000231279"/>
    </source>
</evidence>
<dbReference type="PROSITE" id="PS51754">
    <property type="entry name" value="OVATE"/>
    <property type="match status" value="1"/>
</dbReference>
<keyword evidence="5 6" id="KW-0539">Nucleus</keyword>
<keyword evidence="9" id="KW-1185">Reference proteome</keyword>
<accession>A0A2G9GLY3</accession>
<evidence type="ECO:0000256" key="3">
    <source>
        <dbReference type="ARBA" id="ARBA00023015"/>
    </source>
</evidence>
<dbReference type="Pfam" id="PF04844">
    <property type="entry name" value="Ovate"/>
    <property type="match status" value="1"/>
</dbReference>
<dbReference type="Proteomes" id="UP000231279">
    <property type="component" value="Unassembled WGS sequence"/>
</dbReference>
<gene>
    <name evidence="8" type="ORF">CDL12_21138</name>
</gene>
<evidence type="ECO:0000256" key="2">
    <source>
        <dbReference type="ARBA" id="ARBA00022491"/>
    </source>
</evidence>
<dbReference type="PANTHER" id="PTHR33057">
    <property type="entry name" value="TRANSCRIPTION REPRESSOR OFP7-RELATED"/>
    <property type="match status" value="1"/>
</dbReference>
<reference evidence="9" key="1">
    <citation type="journal article" date="2018" name="Gigascience">
        <title>Genome assembly of the Pink Ipe (Handroanthus impetiginosus, Bignoniaceae), a highly valued, ecologically keystone Neotropical timber forest tree.</title>
        <authorList>
            <person name="Silva-Junior O.B."/>
            <person name="Grattapaglia D."/>
            <person name="Novaes E."/>
            <person name="Collevatti R.G."/>
        </authorList>
    </citation>
    <scope>NUCLEOTIDE SEQUENCE [LARGE SCALE GENOMIC DNA]</scope>
    <source>
        <strain evidence="9">cv. UFG-1</strain>
    </source>
</reference>
<dbReference type="PANTHER" id="PTHR33057:SF114">
    <property type="entry name" value="TRANSCRIPTION REPRESSOR-RELATED"/>
    <property type="match status" value="1"/>
</dbReference>
<dbReference type="InterPro" id="IPR038933">
    <property type="entry name" value="Ovate"/>
</dbReference>
<evidence type="ECO:0000256" key="5">
    <source>
        <dbReference type="ARBA" id="ARBA00023242"/>
    </source>
</evidence>
<dbReference type="NCBIfam" id="TIGR01568">
    <property type="entry name" value="A_thal_3678"/>
    <property type="match status" value="1"/>
</dbReference>
<comment type="subcellular location">
    <subcellularLocation>
        <location evidence="1 6">Nucleus</location>
    </subcellularLocation>
</comment>
<dbReference type="STRING" id="429701.A0A2G9GLY3"/>
<comment type="caution">
    <text evidence="8">The sequence shown here is derived from an EMBL/GenBank/DDBJ whole genome shotgun (WGS) entry which is preliminary data.</text>
</comment>
<dbReference type="InterPro" id="IPR006458">
    <property type="entry name" value="Ovate_C"/>
</dbReference>
<feature type="domain" description="OVATE" evidence="7">
    <location>
        <begin position="85"/>
        <end position="144"/>
    </location>
</feature>
<evidence type="ECO:0000259" key="7">
    <source>
        <dbReference type="PROSITE" id="PS51754"/>
    </source>
</evidence>
<comment type="function">
    <text evidence="6">Transcriptional repressor that regulates multiple aspects of plant growth and development.</text>
</comment>
<dbReference type="EMBL" id="NKXS01004460">
    <property type="protein sequence ID" value="PIN06311.1"/>
    <property type="molecule type" value="Genomic_DNA"/>
</dbReference>
<keyword evidence="2 6" id="KW-0678">Repressor</keyword>
<name>A0A2G9GLY3_9LAMI</name>
<keyword evidence="3 6" id="KW-0805">Transcription regulation</keyword>
<evidence type="ECO:0000256" key="6">
    <source>
        <dbReference type="RuleBase" id="RU367028"/>
    </source>
</evidence>
<dbReference type="AlphaFoldDB" id="A0A2G9GLY3"/>
<dbReference type="OrthoDB" id="1928390at2759"/>
<evidence type="ECO:0000256" key="1">
    <source>
        <dbReference type="ARBA" id="ARBA00004123"/>
    </source>
</evidence>
<protein>
    <recommendedName>
        <fullName evidence="6">Transcription repressor</fullName>
    </recommendedName>
    <alternativeName>
        <fullName evidence="6">Ovate family protein</fullName>
    </alternativeName>
</protein>
<organism evidence="8 9">
    <name type="scientific">Handroanthus impetiginosus</name>
    <dbReference type="NCBI Taxonomy" id="429701"/>
    <lineage>
        <taxon>Eukaryota</taxon>
        <taxon>Viridiplantae</taxon>
        <taxon>Streptophyta</taxon>
        <taxon>Embryophyta</taxon>
        <taxon>Tracheophyta</taxon>
        <taxon>Spermatophyta</taxon>
        <taxon>Magnoliopsida</taxon>
        <taxon>eudicotyledons</taxon>
        <taxon>Gunneridae</taxon>
        <taxon>Pentapetalae</taxon>
        <taxon>asterids</taxon>
        <taxon>lamiids</taxon>
        <taxon>Lamiales</taxon>
        <taxon>Bignoniaceae</taxon>
        <taxon>Crescentiina</taxon>
        <taxon>Tabebuia alliance</taxon>
        <taxon>Handroanthus</taxon>
    </lineage>
</organism>
<sequence>MQGSRELIKNHKKPQTTKCKTFCCTRRISVSSYEEGESSNNSNISHSMVQERLDQIIRERKEARNEKGYRKGKREKTKFVVMVAMEKSSYDPRVDFRKSMEEMIVANRILEIKDLRRLLNYYVKMNSEELRGVILEVFYEVCIDLFVYCNM</sequence>
<keyword evidence="4 6" id="KW-0804">Transcription</keyword>
<dbReference type="GO" id="GO:0005634">
    <property type="term" value="C:nucleus"/>
    <property type="evidence" value="ECO:0007669"/>
    <property type="project" value="UniProtKB-SubCell"/>
</dbReference>
<dbReference type="GO" id="GO:0045892">
    <property type="term" value="P:negative regulation of DNA-templated transcription"/>
    <property type="evidence" value="ECO:0007669"/>
    <property type="project" value="UniProtKB-UniRule"/>
</dbReference>
<evidence type="ECO:0000313" key="8">
    <source>
        <dbReference type="EMBL" id="PIN06311.1"/>
    </source>
</evidence>
<evidence type="ECO:0000256" key="4">
    <source>
        <dbReference type="ARBA" id="ARBA00023163"/>
    </source>
</evidence>